<dbReference type="KEGG" id="bcou:IC761_17250"/>
<reference evidence="1 2" key="1">
    <citation type="submission" date="2020-09" db="EMBL/GenBank/DDBJ databases">
        <title>Complete genomes of bradyrhizobia occurring on native shrubby legumes in Australia.</title>
        <authorList>
            <person name="Lafay B."/>
        </authorList>
    </citation>
    <scope>NUCLEOTIDE SEQUENCE [LARGE SCALE GENOMIC DNA]</scope>
    <source>
        <strain evidence="1 2">BDV5040</strain>
    </source>
</reference>
<dbReference type="AlphaFoldDB" id="A0A7S9DBX6"/>
<protein>
    <submittedName>
        <fullName evidence="1">Uncharacterized protein</fullName>
    </submittedName>
</protein>
<name>A0A7S9DBX6_9BRAD</name>
<gene>
    <name evidence="1" type="ORF">IC761_17250</name>
</gene>
<organism evidence="1 2">
    <name type="scientific">Bradyrhizobium commune</name>
    <dbReference type="NCBI Taxonomy" id="83627"/>
    <lineage>
        <taxon>Bacteria</taxon>
        <taxon>Pseudomonadati</taxon>
        <taxon>Pseudomonadota</taxon>
        <taxon>Alphaproteobacteria</taxon>
        <taxon>Hyphomicrobiales</taxon>
        <taxon>Nitrobacteraceae</taxon>
        <taxon>Bradyrhizobium</taxon>
    </lineage>
</organism>
<evidence type="ECO:0000313" key="1">
    <source>
        <dbReference type="EMBL" id="QPF94907.1"/>
    </source>
</evidence>
<dbReference type="RefSeq" id="WP_195804372.1">
    <property type="nucleotide sequence ID" value="NZ_CP061379.1"/>
</dbReference>
<dbReference type="Proteomes" id="UP000594621">
    <property type="component" value="Chromosome"/>
</dbReference>
<keyword evidence="2" id="KW-1185">Reference proteome</keyword>
<dbReference type="EMBL" id="CP061379">
    <property type="protein sequence ID" value="QPF94907.1"/>
    <property type="molecule type" value="Genomic_DNA"/>
</dbReference>
<proteinExistence type="predicted"/>
<evidence type="ECO:0000313" key="2">
    <source>
        <dbReference type="Proteomes" id="UP000594621"/>
    </source>
</evidence>
<sequence>MNAVLDIYDEQRPGAERQLRHRLELPAERITARDLIRSRIEADVAIHNAMERARLDGTIAAQDANRDTRNEWLVLPGWVERALNGLRAYGPGLERLHPIKSEPLVAVALEAFAKNGFFMIFDGRQIVDLDEVLTVKEDSAVTFLRLVPLVGG</sequence>
<accession>A0A7S9DBX6</accession>